<dbReference type="NCBIfam" id="NF003740">
    <property type="entry name" value="PRK05337.1"/>
    <property type="match status" value="1"/>
</dbReference>
<dbReference type="Pfam" id="PF00933">
    <property type="entry name" value="Glyco_hydro_3"/>
    <property type="match status" value="1"/>
</dbReference>
<dbReference type="InterPro" id="IPR017853">
    <property type="entry name" value="GH"/>
</dbReference>
<dbReference type="SUPFAM" id="SSF51445">
    <property type="entry name" value="(Trans)glycosidases"/>
    <property type="match status" value="1"/>
</dbReference>
<keyword evidence="9" id="KW-1185">Reference proteome</keyword>
<name>A0ABS1TTP2_9BACI</name>
<dbReference type="EC" id="3.2.1.52" evidence="3"/>
<feature type="compositionally biased region" description="Basic and acidic residues" evidence="6">
    <location>
        <begin position="71"/>
        <end position="87"/>
    </location>
</feature>
<accession>A0ABS1TTP2</accession>
<dbReference type="Gene3D" id="3.20.20.300">
    <property type="entry name" value="Glycoside hydrolase, family 3, N-terminal domain"/>
    <property type="match status" value="1"/>
</dbReference>
<evidence type="ECO:0000313" key="8">
    <source>
        <dbReference type="EMBL" id="MBL4954684.1"/>
    </source>
</evidence>
<evidence type="ECO:0000256" key="2">
    <source>
        <dbReference type="ARBA" id="ARBA00005336"/>
    </source>
</evidence>
<feature type="region of interest" description="Disordered" evidence="6">
    <location>
        <begin position="40"/>
        <end position="87"/>
    </location>
</feature>
<evidence type="ECO:0000256" key="5">
    <source>
        <dbReference type="ARBA" id="ARBA00023295"/>
    </source>
</evidence>
<evidence type="ECO:0000256" key="6">
    <source>
        <dbReference type="SAM" id="MobiDB-lite"/>
    </source>
</evidence>
<dbReference type="InterPro" id="IPR050226">
    <property type="entry name" value="NagZ_Beta-hexosaminidase"/>
</dbReference>
<feature type="compositionally biased region" description="Basic and acidic residues" evidence="6">
    <location>
        <begin position="46"/>
        <end position="61"/>
    </location>
</feature>
<comment type="caution">
    <text evidence="8">The sequence shown here is derived from an EMBL/GenBank/DDBJ whole genome shotgun (WGS) entry which is preliminary data.</text>
</comment>
<dbReference type="InterPro" id="IPR019800">
    <property type="entry name" value="Glyco_hydro_3_AS"/>
</dbReference>
<protein>
    <recommendedName>
        <fullName evidence="3">beta-N-acetylhexosaminidase</fullName>
        <ecNumber evidence="3">3.2.1.52</ecNumber>
    </recommendedName>
</protein>
<evidence type="ECO:0000256" key="1">
    <source>
        <dbReference type="ARBA" id="ARBA00001231"/>
    </source>
</evidence>
<dbReference type="EMBL" id="JAESWB010000362">
    <property type="protein sequence ID" value="MBL4954684.1"/>
    <property type="molecule type" value="Genomic_DNA"/>
</dbReference>
<dbReference type="PANTHER" id="PTHR30480">
    <property type="entry name" value="BETA-HEXOSAMINIDASE-RELATED"/>
    <property type="match status" value="1"/>
</dbReference>
<feature type="domain" description="Glycoside hydrolase family 3 N-terminal" evidence="7">
    <location>
        <begin position="97"/>
        <end position="417"/>
    </location>
</feature>
<keyword evidence="4 8" id="KW-0378">Hydrolase</keyword>
<dbReference type="RefSeq" id="WP_202655923.1">
    <property type="nucleotide sequence ID" value="NZ_JAESWB010000362.1"/>
</dbReference>
<proteinExistence type="inferred from homology"/>
<dbReference type="GO" id="GO:0004563">
    <property type="term" value="F:beta-N-acetylhexosaminidase activity"/>
    <property type="evidence" value="ECO:0007669"/>
    <property type="project" value="UniProtKB-EC"/>
</dbReference>
<evidence type="ECO:0000256" key="4">
    <source>
        <dbReference type="ARBA" id="ARBA00022801"/>
    </source>
</evidence>
<keyword evidence="5 8" id="KW-0326">Glycosidase</keyword>
<comment type="catalytic activity">
    <reaction evidence="1">
        <text>Hydrolysis of terminal non-reducing N-acetyl-D-hexosamine residues in N-acetyl-beta-D-hexosaminides.</text>
        <dbReference type="EC" id="3.2.1.52"/>
    </reaction>
</comment>
<gene>
    <name evidence="8" type="primary">nagZ</name>
    <name evidence="8" type="ORF">JK635_21230</name>
</gene>
<dbReference type="PANTHER" id="PTHR30480:SF13">
    <property type="entry name" value="BETA-HEXOSAMINIDASE"/>
    <property type="match status" value="1"/>
</dbReference>
<evidence type="ECO:0000313" key="9">
    <source>
        <dbReference type="Proteomes" id="UP000623967"/>
    </source>
</evidence>
<dbReference type="PROSITE" id="PS00775">
    <property type="entry name" value="GLYCOSYL_HYDROL_F3"/>
    <property type="match status" value="1"/>
</dbReference>
<reference evidence="8 9" key="1">
    <citation type="submission" date="2021-01" db="EMBL/GenBank/DDBJ databases">
        <title>Genome public.</title>
        <authorList>
            <person name="Liu C."/>
            <person name="Sun Q."/>
        </authorList>
    </citation>
    <scope>NUCLEOTIDE SEQUENCE [LARGE SCALE GENOMIC DNA]</scope>
    <source>
        <strain evidence="8 9">YIM B02564</strain>
    </source>
</reference>
<dbReference type="InterPro" id="IPR001764">
    <property type="entry name" value="Glyco_hydro_3_N"/>
</dbReference>
<dbReference type="Proteomes" id="UP000623967">
    <property type="component" value="Unassembled WGS sequence"/>
</dbReference>
<evidence type="ECO:0000256" key="3">
    <source>
        <dbReference type="ARBA" id="ARBA00012663"/>
    </source>
</evidence>
<comment type="similarity">
    <text evidence="2">Belongs to the glycosyl hydrolase 3 family.</text>
</comment>
<dbReference type="InterPro" id="IPR036962">
    <property type="entry name" value="Glyco_hydro_3_N_sf"/>
</dbReference>
<organism evidence="8 9">
    <name type="scientific">Neobacillus paridis</name>
    <dbReference type="NCBI Taxonomy" id="2803862"/>
    <lineage>
        <taxon>Bacteria</taxon>
        <taxon>Bacillati</taxon>
        <taxon>Bacillota</taxon>
        <taxon>Bacilli</taxon>
        <taxon>Bacillales</taxon>
        <taxon>Bacillaceae</taxon>
        <taxon>Neobacillus</taxon>
    </lineage>
</organism>
<evidence type="ECO:0000259" key="7">
    <source>
        <dbReference type="Pfam" id="PF00933"/>
    </source>
</evidence>
<sequence>MDRRKKQKKSAWILLLVAVVLLGGLAFQFYHQKQVTKLAEQQKQQSAEKNKSAANKEENGKKQKSSPATAAKKDKEPAAGKKQSTAEKVDKLLKQMTLQEKVGQMFMVGFQSTEEDQTIQTMIRKQKVGGVILFDRNMQSPEQVAELTNRLKQEAAKNDVSLPLMIGLDQEGGPVLRMRDRVSPIPSQQRLGRTASPEQVYKVARLNGTELAAMGIQVDFAPVLDLSANDERSFGRDPGKTTTLGLEAVKGLNAAHVTASLKHFPGNGRVVVDPHLDESIVKADKATLENVDMVPFKRMMEKQAEQQFFVMVTHVKYPAFDAKMPASISRTIIQDVLRGQLGYQGIVVTDDLDMGAVSKYYSYDQLGYMAVNAGADLLLACHEYDHQLKLYQGILQAVQDGKLSEERINESVKRILTYKLEHVSNDPVSPAKASQIVRSPEHVELMESITK</sequence>